<dbReference type="AlphaFoldDB" id="A0A7Y0FP22"/>
<comment type="caution">
    <text evidence="1">The sequence shown here is derived from an EMBL/GenBank/DDBJ whole genome shotgun (WGS) entry which is preliminary data.</text>
</comment>
<dbReference type="Proteomes" id="UP000559626">
    <property type="component" value="Unassembled WGS sequence"/>
</dbReference>
<evidence type="ECO:0000313" key="1">
    <source>
        <dbReference type="EMBL" id="NML67587.1"/>
    </source>
</evidence>
<accession>A0A7Y0FP22</accession>
<gene>
    <name evidence="1" type="ORF">HHL22_20495</name>
</gene>
<dbReference type="RefSeq" id="WP_169533240.1">
    <property type="nucleotide sequence ID" value="NZ_JABBGH010000003.1"/>
</dbReference>
<sequence>MRTLYLLLLLTLAAWPSFGQRSLVDKLPTRPVCLTVPQQNQVRDSLLTLGALRVSIHQQQGAWRNASHLYNWALDSLDVAYRASQRGADSLRVAYDGSQRQLASQTQKTAMYRARAHRKGVVNALLSALLAGLLYSRFSSR</sequence>
<keyword evidence="2" id="KW-1185">Reference proteome</keyword>
<proteinExistence type="predicted"/>
<name>A0A7Y0FP22_9BACT</name>
<reference evidence="1 2" key="1">
    <citation type="submission" date="2020-04" db="EMBL/GenBank/DDBJ databases">
        <title>Hymenobacter polaris sp. nov., isolated from Arctic soil.</title>
        <authorList>
            <person name="Dahal R.H."/>
        </authorList>
    </citation>
    <scope>NUCLEOTIDE SEQUENCE [LARGE SCALE GENOMIC DNA]</scope>
    <source>
        <strain evidence="1 2">RP-2-7</strain>
    </source>
</reference>
<evidence type="ECO:0000313" key="2">
    <source>
        <dbReference type="Proteomes" id="UP000559626"/>
    </source>
</evidence>
<dbReference type="EMBL" id="JABBGH010000003">
    <property type="protein sequence ID" value="NML67587.1"/>
    <property type="molecule type" value="Genomic_DNA"/>
</dbReference>
<organism evidence="1 2">
    <name type="scientific">Hymenobacter polaris</name>
    <dbReference type="NCBI Taxonomy" id="2682546"/>
    <lineage>
        <taxon>Bacteria</taxon>
        <taxon>Pseudomonadati</taxon>
        <taxon>Bacteroidota</taxon>
        <taxon>Cytophagia</taxon>
        <taxon>Cytophagales</taxon>
        <taxon>Hymenobacteraceae</taxon>
        <taxon>Hymenobacter</taxon>
    </lineage>
</organism>
<protein>
    <submittedName>
        <fullName evidence="1">Uncharacterized protein</fullName>
    </submittedName>
</protein>